<sequence>MPWFAWIAIVAIVMVTIAQLVSMATGRKLSRGESPAR</sequence>
<keyword evidence="3" id="KW-1185">Reference proteome</keyword>
<evidence type="ECO:0000256" key="1">
    <source>
        <dbReference type="SAM" id="Phobius"/>
    </source>
</evidence>
<protein>
    <submittedName>
        <fullName evidence="2">Uncharacterized protein</fullName>
    </submittedName>
</protein>
<dbReference type="EMBL" id="JAGINX010000001">
    <property type="protein sequence ID" value="MBP2317059.1"/>
    <property type="molecule type" value="Genomic_DNA"/>
</dbReference>
<evidence type="ECO:0000313" key="2">
    <source>
        <dbReference type="EMBL" id="MBP2317059.1"/>
    </source>
</evidence>
<gene>
    <name evidence="2" type="ORF">JOF45_000078</name>
</gene>
<name>A0ABS4SXY6_9MICC</name>
<dbReference type="Proteomes" id="UP001519331">
    <property type="component" value="Unassembled WGS sequence"/>
</dbReference>
<reference evidence="2 3" key="1">
    <citation type="submission" date="2021-03" db="EMBL/GenBank/DDBJ databases">
        <title>Sequencing the genomes of 1000 actinobacteria strains.</title>
        <authorList>
            <person name="Klenk H.-P."/>
        </authorList>
    </citation>
    <scope>NUCLEOTIDE SEQUENCE [LARGE SCALE GENOMIC DNA]</scope>
    <source>
        <strain evidence="2 3">DSM 12544</strain>
    </source>
</reference>
<keyword evidence="1" id="KW-0472">Membrane</keyword>
<comment type="caution">
    <text evidence="2">The sequence shown here is derived from an EMBL/GenBank/DDBJ whole genome shotgun (WGS) entry which is preliminary data.</text>
</comment>
<evidence type="ECO:0000313" key="3">
    <source>
        <dbReference type="Proteomes" id="UP001519331"/>
    </source>
</evidence>
<proteinExistence type="predicted"/>
<feature type="transmembrane region" description="Helical" evidence="1">
    <location>
        <begin position="6"/>
        <end position="24"/>
    </location>
</feature>
<keyword evidence="1" id="KW-0812">Transmembrane</keyword>
<accession>A0ABS4SXY6</accession>
<organism evidence="2 3">
    <name type="scientific">Nesterenkonia lacusekhoensis</name>
    <dbReference type="NCBI Taxonomy" id="150832"/>
    <lineage>
        <taxon>Bacteria</taxon>
        <taxon>Bacillati</taxon>
        <taxon>Actinomycetota</taxon>
        <taxon>Actinomycetes</taxon>
        <taxon>Micrococcales</taxon>
        <taxon>Micrococcaceae</taxon>
        <taxon>Nesterenkonia</taxon>
    </lineage>
</organism>
<keyword evidence="1" id="KW-1133">Transmembrane helix</keyword>